<keyword evidence="3" id="KW-1185">Reference proteome</keyword>
<feature type="signal peptide" evidence="1">
    <location>
        <begin position="1"/>
        <end position="32"/>
    </location>
</feature>
<evidence type="ECO:0000313" key="3">
    <source>
        <dbReference type="Proteomes" id="UP000785679"/>
    </source>
</evidence>
<evidence type="ECO:0000313" key="2">
    <source>
        <dbReference type="EMBL" id="TNV73711.1"/>
    </source>
</evidence>
<proteinExistence type="predicted"/>
<name>A0A8J8NER1_HALGN</name>
<reference evidence="2" key="1">
    <citation type="submission" date="2019-06" db="EMBL/GenBank/DDBJ databases">
        <authorList>
            <person name="Zheng W."/>
        </authorList>
    </citation>
    <scope>NUCLEOTIDE SEQUENCE</scope>
    <source>
        <strain evidence="2">QDHG01</strain>
    </source>
</reference>
<evidence type="ECO:0000256" key="1">
    <source>
        <dbReference type="SAM" id="SignalP"/>
    </source>
</evidence>
<gene>
    <name evidence="2" type="ORF">FGO68_gene17159</name>
</gene>
<accession>A0A8J8NER1</accession>
<dbReference type="EMBL" id="RRYP01018262">
    <property type="protein sequence ID" value="TNV73711.1"/>
    <property type="molecule type" value="Genomic_DNA"/>
</dbReference>
<dbReference type="AlphaFoldDB" id="A0A8J8NER1"/>
<dbReference type="Proteomes" id="UP000785679">
    <property type="component" value="Unassembled WGS sequence"/>
</dbReference>
<keyword evidence="1" id="KW-0732">Signal</keyword>
<comment type="caution">
    <text evidence="2">The sequence shown here is derived from an EMBL/GenBank/DDBJ whole genome shotgun (WGS) entry which is preliminary data.</text>
</comment>
<organism evidence="2 3">
    <name type="scientific">Halteria grandinella</name>
    <dbReference type="NCBI Taxonomy" id="5974"/>
    <lineage>
        <taxon>Eukaryota</taxon>
        <taxon>Sar</taxon>
        <taxon>Alveolata</taxon>
        <taxon>Ciliophora</taxon>
        <taxon>Intramacronucleata</taxon>
        <taxon>Spirotrichea</taxon>
        <taxon>Stichotrichia</taxon>
        <taxon>Sporadotrichida</taxon>
        <taxon>Halteriidae</taxon>
        <taxon>Halteria</taxon>
    </lineage>
</organism>
<protein>
    <submittedName>
        <fullName evidence="2">Uncharacterized protein</fullName>
    </submittedName>
</protein>
<sequence length="77" mass="9347">MKASKNARVLYSWRLPIMHALVLFCLYQQAQSLDKKYSKRDQQDVPSYVKAIQEVKGWKKAYWERMCDLKYKDDRKE</sequence>
<feature type="chain" id="PRO_5035256061" evidence="1">
    <location>
        <begin position="33"/>
        <end position="77"/>
    </location>
</feature>